<sequence length="73" mass="8311">MKFSTIAIFAFVFTVDVWATIHDLQHFFSRTDEQGQPSTPKRRTMTKVNLGIDIFLLVIMIGYLITEFGKLGG</sequence>
<protein>
    <submittedName>
        <fullName evidence="2">Uncharacterized protein</fullName>
    </submittedName>
</protein>
<gene>
    <name evidence="2" type="ORF">LPAF129_08110</name>
</gene>
<proteinExistence type="predicted"/>
<name>A0ABQ5JGI5_9LACO</name>
<reference evidence="2" key="1">
    <citation type="journal article" date="2022" name="Int. J. Syst. Evol. Microbiol.">
        <title>A novel species of lactic acid bacteria, Ligilactobacillus pabuli sp. nov., isolated from alfalfa silage.</title>
        <authorList>
            <person name="Tohno M."/>
            <person name="Tanizawa Y."/>
            <person name="Sawada H."/>
            <person name="Sakamoto M."/>
            <person name="Ohkuma M."/>
            <person name="Kobayashi H."/>
        </authorList>
    </citation>
    <scope>NUCLEOTIDE SEQUENCE</scope>
    <source>
        <strain evidence="2">AF129</strain>
    </source>
</reference>
<accession>A0ABQ5JGI5</accession>
<dbReference type="EMBL" id="BQXH01000006">
    <property type="protein sequence ID" value="GKS81125.1"/>
    <property type="molecule type" value="Genomic_DNA"/>
</dbReference>
<keyword evidence="1" id="KW-0812">Transmembrane</keyword>
<keyword evidence="1" id="KW-0472">Membrane</keyword>
<keyword evidence="3" id="KW-1185">Reference proteome</keyword>
<keyword evidence="1" id="KW-1133">Transmembrane helix</keyword>
<feature type="transmembrane region" description="Helical" evidence="1">
    <location>
        <begin position="48"/>
        <end position="66"/>
    </location>
</feature>
<evidence type="ECO:0000313" key="3">
    <source>
        <dbReference type="Proteomes" id="UP001055149"/>
    </source>
</evidence>
<dbReference type="Proteomes" id="UP001055149">
    <property type="component" value="Unassembled WGS sequence"/>
</dbReference>
<evidence type="ECO:0000313" key="2">
    <source>
        <dbReference type="EMBL" id="GKS81125.1"/>
    </source>
</evidence>
<comment type="caution">
    <text evidence="2">The sequence shown here is derived from an EMBL/GenBank/DDBJ whole genome shotgun (WGS) entry which is preliminary data.</text>
</comment>
<dbReference type="RefSeq" id="WP_244054894.1">
    <property type="nucleotide sequence ID" value="NZ_BQXH01000006.1"/>
</dbReference>
<organism evidence="2 3">
    <name type="scientific">Ligilactobacillus pabuli</name>
    <dbReference type="NCBI Taxonomy" id="2886039"/>
    <lineage>
        <taxon>Bacteria</taxon>
        <taxon>Bacillati</taxon>
        <taxon>Bacillota</taxon>
        <taxon>Bacilli</taxon>
        <taxon>Lactobacillales</taxon>
        <taxon>Lactobacillaceae</taxon>
        <taxon>Ligilactobacillus</taxon>
    </lineage>
</organism>
<evidence type="ECO:0000256" key="1">
    <source>
        <dbReference type="SAM" id="Phobius"/>
    </source>
</evidence>